<dbReference type="InterPro" id="IPR024732">
    <property type="entry name" value="NAGLU_C"/>
</dbReference>
<keyword evidence="1" id="KW-0378">Hydrolase</keyword>
<sequence>MASLLLQAFMVALALLPALASREDPDIEVVAAMLRRRLPAYAAEQIDLALVSGEEGFSIAPGPFGRVAISATNPVALASGVHHYLKNSANASISWQATGGDNLREALPPKGFPLPTPVPAAKTTPFKWRYYLNTCTYGYSTVWWNWERWEQELDWMALQGINMPLAMLGTEWVWTEVFTKDFNLSATELGEFFSGPAFLPWHWMGNLDQWGGPLPAHWIQRGRQLQHQFLRRAREYGMKPVLPAFAGFVPPALQQAFPNASIHRASGWNGMASTHYLAASDPLFSQIGEAFLKRLCAEFGRGERMFSADLYNELIPPSSDTAYLQATTASVYEVLQKVAGEGTIWVVQGWMLHADPSFWQPPQIQAFLNGPPEGGIVMLDLYAEVSPMWKPTQGMYSHPWIFSTIFNFGGRSGLYGRLEQLVRGIDAALEANASIGRSLHGLGAAPEAIETDPIMYDLLFEQVWSSPATSNLTDWVGLWAARRYTSWGETVPAAAVEAWQLLRAGPYACERSQEGPVGSLIAARPAFTPVFGSSPTDLYYDPKLVLRAWELLLTLPGESPLITKTTYVHDVADIGVQALTNLALARHAEAVTAYASKDLTAFRLAGEHFLAIVNDTDTLASTQEGRLLGQWIKSARLCAASGAEDAAVPRLPEANLYEVNAKLLITLWAYKNSTLHEYSYRLWGGLIGSFYYQRWQQWFSAVAAALESGRAFQEAAFESAAFESAIQDWEESWVQDLHHEAFPDEPTLRGAQVRAAAAAIFARHFEATPQGEIGGTGIIS</sequence>
<evidence type="ECO:0000256" key="1">
    <source>
        <dbReference type="ARBA" id="ARBA00022801"/>
    </source>
</evidence>
<evidence type="ECO:0000256" key="2">
    <source>
        <dbReference type="SAM" id="SignalP"/>
    </source>
</evidence>
<dbReference type="InterPro" id="IPR007781">
    <property type="entry name" value="NAGLU"/>
</dbReference>
<dbReference type="SUPFAM" id="SSF51445">
    <property type="entry name" value="(Trans)glycosidases"/>
    <property type="match status" value="1"/>
</dbReference>
<dbReference type="InterPro" id="IPR029018">
    <property type="entry name" value="Hex-like_dom2"/>
</dbReference>
<dbReference type="AlphaFoldDB" id="A0A813DYB4"/>
<dbReference type="OrthoDB" id="64736at2759"/>
<dbReference type="OMA" id="GKACFIV"/>
<dbReference type="GO" id="GO:0016787">
    <property type="term" value="F:hydrolase activity"/>
    <property type="evidence" value="ECO:0007669"/>
    <property type="project" value="UniProtKB-KW"/>
</dbReference>
<feature type="chain" id="PRO_5032719115" description="Alpha-N-acetylglucosaminidase" evidence="2">
    <location>
        <begin position="21"/>
        <end position="780"/>
    </location>
</feature>
<dbReference type="Pfam" id="PF12971">
    <property type="entry name" value="NAGLU_N"/>
    <property type="match status" value="1"/>
</dbReference>
<dbReference type="Gene3D" id="3.20.20.80">
    <property type="entry name" value="Glycosidases"/>
    <property type="match status" value="1"/>
</dbReference>
<reference evidence="6" key="1">
    <citation type="submission" date="2021-02" db="EMBL/GenBank/DDBJ databases">
        <authorList>
            <person name="Dougan E. K."/>
            <person name="Rhodes N."/>
            <person name="Thang M."/>
            <person name="Chan C."/>
        </authorList>
    </citation>
    <scope>NUCLEOTIDE SEQUENCE</scope>
</reference>
<feature type="domain" description="Alpha-N-acetylglucosaminidase C-terminal" evidence="5">
    <location>
        <begin position="475"/>
        <end position="746"/>
    </location>
</feature>
<name>A0A813DYB4_POLGL</name>
<dbReference type="InterPro" id="IPR017853">
    <property type="entry name" value="GH"/>
</dbReference>
<accession>A0A813DYB4</accession>
<dbReference type="Pfam" id="PF05089">
    <property type="entry name" value="NAGLU"/>
    <property type="match status" value="1"/>
</dbReference>
<dbReference type="PANTHER" id="PTHR12872:SF1">
    <property type="entry name" value="ALPHA-N-ACETYLGLUCOSAMINIDASE"/>
    <property type="match status" value="1"/>
</dbReference>
<feature type="domain" description="Alpha-N-acetylglucosaminidase N-terminal" evidence="4">
    <location>
        <begin position="30"/>
        <end position="108"/>
    </location>
</feature>
<keyword evidence="2" id="KW-0732">Signal</keyword>
<dbReference type="Proteomes" id="UP000654075">
    <property type="component" value="Unassembled WGS sequence"/>
</dbReference>
<evidence type="ECO:0000313" key="6">
    <source>
        <dbReference type="EMBL" id="CAE8593037.1"/>
    </source>
</evidence>
<evidence type="ECO:0000259" key="4">
    <source>
        <dbReference type="Pfam" id="PF12971"/>
    </source>
</evidence>
<comment type="caution">
    <text evidence="6">The sequence shown here is derived from an EMBL/GenBank/DDBJ whole genome shotgun (WGS) entry which is preliminary data.</text>
</comment>
<evidence type="ECO:0008006" key="8">
    <source>
        <dbReference type="Google" id="ProtNLM"/>
    </source>
</evidence>
<dbReference type="InterPro" id="IPR024733">
    <property type="entry name" value="NAGLU_tim-barrel"/>
</dbReference>
<evidence type="ECO:0000313" key="7">
    <source>
        <dbReference type="Proteomes" id="UP000654075"/>
    </source>
</evidence>
<evidence type="ECO:0000259" key="5">
    <source>
        <dbReference type="Pfam" id="PF12972"/>
    </source>
</evidence>
<feature type="domain" description="Alpha-N-acetylglucosaminidase tim-barrel" evidence="3">
    <location>
        <begin position="129"/>
        <end position="465"/>
    </location>
</feature>
<feature type="signal peptide" evidence="2">
    <location>
        <begin position="1"/>
        <end position="20"/>
    </location>
</feature>
<dbReference type="Gene3D" id="1.20.120.670">
    <property type="entry name" value="N-acetyl-b-d-glucoasminidase"/>
    <property type="match status" value="1"/>
</dbReference>
<dbReference type="Pfam" id="PF12972">
    <property type="entry name" value="NAGLU_C"/>
    <property type="match status" value="1"/>
</dbReference>
<dbReference type="InterPro" id="IPR024240">
    <property type="entry name" value="NAGLU_N"/>
</dbReference>
<organism evidence="6 7">
    <name type="scientific">Polarella glacialis</name>
    <name type="common">Dinoflagellate</name>
    <dbReference type="NCBI Taxonomy" id="89957"/>
    <lineage>
        <taxon>Eukaryota</taxon>
        <taxon>Sar</taxon>
        <taxon>Alveolata</taxon>
        <taxon>Dinophyceae</taxon>
        <taxon>Suessiales</taxon>
        <taxon>Suessiaceae</taxon>
        <taxon>Polarella</taxon>
    </lineage>
</organism>
<protein>
    <recommendedName>
        <fullName evidence="8">Alpha-N-acetylglucosaminidase</fullName>
    </recommendedName>
</protein>
<dbReference type="EMBL" id="CAJNNV010006071">
    <property type="protein sequence ID" value="CAE8593037.1"/>
    <property type="molecule type" value="Genomic_DNA"/>
</dbReference>
<keyword evidence="7" id="KW-1185">Reference proteome</keyword>
<evidence type="ECO:0000259" key="3">
    <source>
        <dbReference type="Pfam" id="PF05089"/>
    </source>
</evidence>
<dbReference type="PANTHER" id="PTHR12872">
    <property type="entry name" value="ALPHA-N-ACETYLGLUCOSAMINIDASE"/>
    <property type="match status" value="1"/>
</dbReference>
<gene>
    <name evidence="6" type="ORF">PGLA1383_LOCUS11651</name>
</gene>
<proteinExistence type="predicted"/>
<dbReference type="Gene3D" id="3.30.379.10">
    <property type="entry name" value="Chitobiase/beta-hexosaminidase domain 2-like"/>
    <property type="match status" value="1"/>
</dbReference>